<evidence type="ECO:0000313" key="5">
    <source>
        <dbReference type="EMBL" id="KKL69567.1"/>
    </source>
</evidence>
<accession>A0A0F9H2L0</accession>
<dbReference type="PANTHER" id="PTHR43060:SF15">
    <property type="entry name" value="3-HYDROXYISOBUTYRATE DEHYDROGENASE-LIKE 1, MITOCHONDRIAL-RELATED"/>
    <property type="match status" value="1"/>
</dbReference>
<dbReference type="AlphaFoldDB" id="A0A0F9H2L0"/>
<evidence type="ECO:0000256" key="2">
    <source>
        <dbReference type="ARBA" id="ARBA00023027"/>
    </source>
</evidence>
<keyword evidence="2" id="KW-0520">NAD</keyword>
<gene>
    <name evidence="5" type="ORF">LCGC14_2113660</name>
</gene>
<keyword evidence="1" id="KW-0560">Oxidoreductase</keyword>
<dbReference type="InterPro" id="IPR015815">
    <property type="entry name" value="HIBADH-related"/>
</dbReference>
<dbReference type="SUPFAM" id="SSF51735">
    <property type="entry name" value="NAD(P)-binding Rossmann-fold domains"/>
    <property type="match status" value="1"/>
</dbReference>
<dbReference type="InterPro" id="IPR013328">
    <property type="entry name" value="6PGD_dom2"/>
</dbReference>
<reference evidence="5" key="1">
    <citation type="journal article" date="2015" name="Nature">
        <title>Complex archaea that bridge the gap between prokaryotes and eukaryotes.</title>
        <authorList>
            <person name="Spang A."/>
            <person name="Saw J.H."/>
            <person name="Jorgensen S.L."/>
            <person name="Zaremba-Niedzwiedzka K."/>
            <person name="Martijn J."/>
            <person name="Lind A.E."/>
            <person name="van Eijk R."/>
            <person name="Schleper C."/>
            <person name="Guy L."/>
            <person name="Ettema T.J."/>
        </authorList>
    </citation>
    <scope>NUCLEOTIDE SEQUENCE</scope>
</reference>
<organism evidence="5">
    <name type="scientific">marine sediment metagenome</name>
    <dbReference type="NCBI Taxonomy" id="412755"/>
    <lineage>
        <taxon>unclassified sequences</taxon>
        <taxon>metagenomes</taxon>
        <taxon>ecological metagenomes</taxon>
    </lineage>
</organism>
<comment type="caution">
    <text evidence="5">The sequence shown here is derived from an EMBL/GenBank/DDBJ whole genome shotgun (WGS) entry which is preliminary data.</text>
</comment>
<evidence type="ECO:0000256" key="1">
    <source>
        <dbReference type="ARBA" id="ARBA00023002"/>
    </source>
</evidence>
<evidence type="ECO:0000259" key="4">
    <source>
        <dbReference type="Pfam" id="PF14833"/>
    </source>
</evidence>
<protein>
    <recommendedName>
        <fullName evidence="6">6-phosphogluconate dehydrogenase NADP-binding domain-containing protein</fullName>
    </recommendedName>
</protein>
<dbReference type="GO" id="GO:0051287">
    <property type="term" value="F:NAD binding"/>
    <property type="evidence" value="ECO:0007669"/>
    <property type="project" value="InterPro"/>
</dbReference>
<dbReference type="EMBL" id="LAZR01026172">
    <property type="protein sequence ID" value="KKL69567.1"/>
    <property type="molecule type" value="Genomic_DNA"/>
</dbReference>
<feature type="domain" description="6-phosphogluconate dehydrogenase NADP-binding" evidence="3">
    <location>
        <begin position="4"/>
        <end position="163"/>
    </location>
</feature>
<dbReference type="Gene3D" id="3.40.50.720">
    <property type="entry name" value="NAD(P)-binding Rossmann-like Domain"/>
    <property type="match status" value="1"/>
</dbReference>
<sequence>MEKRIGLVGIGLVGTAMAGNLISAGFDVAGYDVVAARRQVLVEMGGAEASSARDAAEGKRCVILSLMTSDIVRQVLLGDGGVLSADPAPGTIIDTTTGDPDKTVAIAAECAGRGVDYLDATISGSSDMIAQRKGVFMVGGSAETFAACGEIFDALAERSIHVGPSGCGAKAKLAVNLIMGLNRAALAEGLVFAEKIGLDPAAFFDVARASFAYSRIMDVKGPKMLSGDFSTQGRLAQHAKDVDLILQCARNAGQGLPLSDVHKRILDAGIAAGEGDLDNSAIIQQLRRETVES</sequence>
<proteinExistence type="predicted"/>
<dbReference type="Pfam" id="PF03446">
    <property type="entry name" value="NAD_binding_2"/>
    <property type="match status" value="1"/>
</dbReference>
<dbReference type="Pfam" id="PF14833">
    <property type="entry name" value="NAD_binding_11"/>
    <property type="match status" value="1"/>
</dbReference>
<dbReference type="PANTHER" id="PTHR43060">
    <property type="entry name" value="3-HYDROXYISOBUTYRATE DEHYDROGENASE-LIKE 1, MITOCHONDRIAL-RELATED"/>
    <property type="match status" value="1"/>
</dbReference>
<dbReference type="PIRSF" id="PIRSF000103">
    <property type="entry name" value="HIBADH"/>
    <property type="match status" value="1"/>
</dbReference>
<evidence type="ECO:0008006" key="6">
    <source>
        <dbReference type="Google" id="ProtNLM"/>
    </source>
</evidence>
<dbReference type="InterPro" id="IPR008927">
    <property type="entry name" value="6-PGluconate_DH-like_C_sf"/>
</dbReference>
<evidence type="ECO:0000259" key="3">
    <source>
        <dbReference type="Pfam" id="PF03446"/>
    </source>
</evidence>
<dbReference type="GO" id="GO:0016491">
    <property type="term" value="F:oxidoreductase activity"/>
    <property type="evidence" value="ECO:0007669"/>
    <property type="project" value="UniProtKB-KW"/>
</dbReference>
<dbReference type="SUPFAM" id="SSF48179">
    <property type="entry name" value="6-phosphogluconate dehydrogenase C-terminal domain-like"/>
    <property type="match status" value="1"/>
</dbReference>
<name>A0A0F9H2L0_9ZZZZ</name>
<feature type="domain" description="3-hydroxyisobutyrate dehydrogenase-like NAD-binding" evidence="4">
    <location>
        <begin position="166"/>
        <end position="284"/>
    </location>
</feature>
<dbReference type="InterPro" id="IPR029154">
    <property type="entry name" value="HIBADH-like_NADP-bd"/>
</dbReference>
<dbReference type="Gene3D" id="1.10.1040.10">
    <property type="entry name" value="N-(1-d-carboxylethyl)-l-norvaline Dehydrogenase, domain 2"/>
    <property type="match status" value="1"/>
</dbReference>
<dbReference type="InterPro" id="IPR036291">
    <property type="entry name" value="NAD(P)-bd_dom_sf"/>
</dbReference>
<dbReference type="InterPro" id="IPR006115">
    <property type="entry name" value="6PGDH_NADP-bd"/>
</dbReference>
<dbReference type="GO" id="GO:0050661">
    <property type="term" value="F:NADP binding"/>
    <property type="evidence" value="ECO:0007669"/>
    <property type="project" value="InterPro"/>
</dbReference>